<evidence type="ECO:0000256" key="3">
    <source>
        <dbReference type="ARBA" id="ARBA00022722"/>
    </source>
</evidence>
<comment type="similarity">
    <text evidence="1 13">Belongs to the RuvC family.</text>
</comment>
<dbReference type="PANTHER" id="PTHR30194">
    <property type="entry name" value="CROSSOVER JUNCTION ENDODEOXYRIBONUCLEASE RUVC"/>
    <property type="match status" value="1"/>
</dbReference>
<dbReference type="GO" id="GO:0048476">
    <property type="term" value="C:Holliday junction resolvase complex"/>
    <property type="evidence" value="ECO:0007669"/>
    <property type="project" value="UniProtKB-UniRule"/>
</dbReference>
<dbReference type="InterPro" id="IPR036397">
    <property type="entry name" value="RNaseH_sf"/>
</dbReference>
<keyword evidence="3 13" id="KW-0540">Nuclease</keyword>
<dbReference type="HAMAP" id="MF_00034">
    <property type="entry name" value="RuvC"/>
    <property type="match status" value="1"/>
</dbReference>
<dbReference type="FunFam" id="3.30.420.10:FF:000002">
    <property type="entry name" value="Crossover junction endodeoxyribonuclease RuvC"/>
    <property type="match status" value="1"/>
</dbReference>
<dbReference type="PRINTS" id="PR00696">
    <property type="entry name" value="RSOLVASERUVC"/>
</dbReference>
<keyword evidence="17" id="KW-1185">Reference proteome</keyword>
<keyword evidence="5 13" id="KW-0255">Endonuclease</keyword>
<evidence type="ECO:0000256" key="13">
    <source>
        <dbReference type="HAMAP-Rule" id="MF_00034"/>
    </source>
</evidence>
<dbReference type="KEGG" id="had:CDV25_06830"/>
<evidence type="ECO:0000256" key="10">
    <source>
        <dbReference type="ARBA" id="ARBA00023172"/>
    </source>
</evidence>
<dbReference type="PROSITE" id="PS01321">
    <property type="entry name" value="RUVC"/>
    <property type="match status" value="1"/>
</dbReference>
<evidence type="ECO:0000256" key="1">
    <source>
        <dbReference type="ARBA" id="ARBA00009518"/>
    </source>
</evidence>
<dbReference type="CDD" id="cd16962">
    <property type="entry name" value="RuvC"/>
    <property type="match status" value="1"/>
</dbReference>
<dbReference type="InterPro" id="IPR012337">
    <property type="entry name" value="RNaseH-like_sf"/>
</dbReference>
<dbReference type="Proteomes" id="UP000244890">
    <property type="component" value="Chromosome"/>
</dbReference>
<dbReference type="InterPro" id="IPR020563">
    <property type="entry name" value="X-over_junc_endoDNase_Mg_BS"/>
</dbReference>
<evidence type="ECO:0000256" key="4">
    <source>
        <dbReference type="ARBA" id="ARBA00022723"/>
    </source>
</evidence>
<evidence type="ECO:0000256" key="7">
    <source>
        <dbReference type="ARBA" id="ARBA00022801"/>
    </source>
</evidence>
<comment type="function">
    <text evidence="13">The RuvA-RuvB-RuvC complex processes Holliday junction (HJ) DNA during genetic recombination and DNA repair. Endonuclease that resolves HJ intermediates. Cleaves cruciform DNA by making single-stranded nicks across the HJ at symmetrical positions within the homologous arms, yielding a 5'-phosphate and a 3'-hydroxyl group; requires a central core of homology in the junction. The consensus cleavage sequence is 5'-(A/T)TT(C/G)-3'. Cleavage occurs on the 3'-side of the TT dinucleotide at the point of strand exchange. HJ branch migration catalyzed by RuvA-RuvB allows RuvC to scan DNA until it finds its consensus sequence, where it cleaves and resolves the cruciform DNA.</text>
</comment>
<evidence type="ECO:0000313" key="17">
    <source>
        <dbReference type="Proteomes" id="UP000029920"/>
    </source>
</evidence>
<proteinExistence type="inferred from homology"/>
<keyword evidence="7 13" id="KW-0378">Hydrolase</keyword>
<keyword evidence="4 13" id="KW-0479">Metal-binding</keyword>
<keyword evidence="8 13" id="KW-0460">Magnesium</keyword>
<reference evidence="16" key="3">
    <citation type="submission" date="2018-04" db="EMBL/GenBank/DDBJ databases">
        <authorList>
            <person name="Sheh A."/>
            <person name="Shen Z."/>
            <person name="Mannion A.J."/>
            <person name="Fox J.G."/>
        </authorList>
    </citation>
    <scope>NUCLEOTIDE SEQUENCE</scope>
    <source>
        <strain evidence="16">MIT-03-7007</strain>
    </source>
</reference>
<reference evidence="16 17" key="1">
    <citation type="journal article" date="2014" name="Genome Announc.">
        <title>Draft genome sequences of eight enterohepatic helicobacter species isolated from both laboratory and wild rodents.</title>
        <authorList>
            <person name="Sheh A."/>
            <person name="Shen Z."/>
            <person name="Fox J.G."/>
        </authorList>
    </citation>
    <scope>NUCLEOTIDE SEQUENCE [LARGE SCALE GENOMIC DNA]</scope>
    <source>
        <strain evidence="16 17">MIT-03-7007</strain>
    </source>
</reference>
<keyword evidence="9 13" id="KW-0238">DNA-binding</keyword>
<accession>A0A099UD52</accession>
<dbReference type="OrthoDB" id="9805499at2"/>
<keyword evidence="11 13" id="KW-0234">DNA repair</keyword>
<feature type="binding site" evidence="13">
    <location>
        <position position="139"/>
    </location>
    <ligand>
        <name>Mg(2+)</name>
        <dbReference type="ChEBI" id="CHEBI:18420"/>
        <label>1</label>
    </ligand>
</feature>
<feature type="binding site" evidence="13">
    <location>
        <position position="7"/>
    </location>
    <ligand>
        <name>Mg(2+)</name>
        <dbReference type="ChEBI" id="CHEBI:18420"/>
        <label>1</label>
    </ligand>
</feature>
<dbReference type="GO" id="GO:0003677">
    <property type="term" value="F:DNA binding"/>
    <property type="evidence" value="ECO:0007669"/>
    <property type="project" value="UniProtKB-KW"/>
</dbReference>
<evidence type="ECO:0000256" key="12">
    <source>
        <dbReference type="ARBA" id="ARBA00029354"/>
    </source>
</evidence>
<dbReference type="GO" id="GO:0008821">
    <property type="term" value="F:crossover junction DNA endonuclease activity"/>
    <property type="evidence" value="ECO:0007669"/>
    <property type="project" value="UniProtKB-UniRule"/>
</dbReference>
<dbReference type="GO" id="GO:0006310">
    <property type="term" value="P:DNA recombination"/>
    <property type="evidence" value="ECO:0007669"/>
    <property type="project" value="UniProtKB-UniRule"/>
</dbReference>
<gene>
    <name evidence="13 16" type="primary">ruvC</name>
    <name evidence="15" type="ORF">CDV25_06830</name>
    <name evidence="16" type="ORF">LS72_004135</name>
</gene>
<dbReference type="SUPFAM" id="SSF53098">
    <property type="entry name" value="Ribonuclease H-like"/>
    <property type="match status" value="1"/>
</dbReference>
<evidence type="ECO:0000256" key="11">
    <source>
        <dbReference type="ARBA" id="ARBA00023204"/>
    </source>
</evidence>
<comment type="subcellular location">
    <subcellularLocation>
        <location evidence="13">Cytoplasm</location>
    </subcellularLocation>
</comment>
<dbReference type="InterPro" id="IPR002176">
    <property type="entry name" value="X-over_junc_endoDNase_RuvC"/>
</dbReference>
<evidence type="ECO:0000313" key="16">
    <source>
        <dbReference type="EMBL" id="TLE16261.1"/>
    </source>
</evidence>
<dbReference type="EC" id="3.1.21.10" evidence="13 14"/>
<feature type="active site" evidence="13">
    <location>
        <position position="139"/>
    </location>
</feature>
<comment type="subunit">
    <text evidence="13">Homodimer which binds Holliday junction (HJ) DNA. The HJ becomes 2-fold symmetrical on binding to RuvC with unstacked arms; it has a different conformation from HJ DNA in complex with RuvA. In the full resolvosome a probable DNA-RuvA(4)-RuvB(12)-RuvC(2) complex forms which resolves the HJ.</text>
</comment>
<dbReference type="GO" id="GO:0005737">
    <property type="term" value="C:cytoplasm"/>
    <property type="evidence" value="ECO:0007669"/>
    <property type="project" value="UniProtKB-SubCell"/>
</dbReference>
<dbReference type="GO" id="GO:0000287">
    <property type="term" value="F:magnesium ion binding"/>
    <property type="evidence" value="ECO:0007669"/>
    <property type="project" value="UniProtKB-UniRule"/>
</dbReference>
<protein>
    <recommendedName>
        <fullName evidence="13 14">Crossover junction endodeoxyribonuclease RuvC</fullName>
        <ecNumber evidence="13 14">3.1.21.10</ecNumber>
    </recommendedName>
    <alternativeName>
        <fullName evidence="13">Holliday junction nuclease RuvC</fullName>
    </alternativeName>
    <alternativeName>
        <fullName evidence="13">Holliday junction resolvase RuvC</fullName>
    </alternativeName>
</protein>
<keyword evidence="6 13" id="KW-0227">DNA damage</keyword>
<comment type="catalytic activity">
    <reaction evidence="12 13">
        <text>Endonucleolytic cleavage at a junction such as a reciprocal single-stranded crossover between two homologous DNA duplexes (Holliday junction).</text>
        <dbReference type="EC" id="3.1.21.10"/>
    </reaction>
</comment>
<feature type="binding site" evidence="13">
    <location>
        <position position="66"/>
    </location>
    <ligand>
        <name>Mg(2+)</name>
        <dbReference type="ChEBI" id="CHEBI:18420"/>
        <label>2</label>
    </ligand>
</feature>
<dbReference type="AlphaFoldDB" id="A0A099UD52"/>
<dbReference type="NCBIfam" id="TIGR00228">
    <property type="entry name" value="ruvC"/>
    <property type="match status" value="1"/>
</dbReference>
<comment type="cofactor">
    <cofactor evidence="13">
        <name>Mg(2+)</name>
        <dbReference type="ChEBI" id="CHEBI:18420"/>
    </cofactor>
    <text evidence="13">Binds 2 Mg(2+) ion per subunit.</text>
</comment>
<dbReference type="EMBL" id="CP021886">
    <property type="protein sequence ID" value="AWI34509.1"/>
    <property type="molecule type" value="Genomic_DNA"/>
</dbReference>
<dbReference type="GO" id="GO:0006281">
    <property type="term" value="P:DNA repair"/>
    <property type="evidence" value="ECO:0007669"/>
    <property type="project" value="UniProtKB-UniRule"/>
</dbReference>
<evidence type="ECO:0000256" key="14">
    <source>
        <dbReference type="NCBIfam" id="TIGR00228"/>
    </source>
</evidence>
<dbReference type="PANTHER" id="PTHR30194:SF3">
    <property type="entry name" value="CROSSOVER JUNCTION ENDODEOXYRIBONUCLEASE RUVC"/>
    <property type="match status" value="1"/>
</dbReference>
<dbReference type="EMBL" id="JRPC02000008">
    <property type="protein sequence ID" value="TLE16261.1"/>
    <property type="molecule type" value="Genomic_DNA"/>
</dbReference>
<reference evidence="15 18" key="2">
    <citation type="submission" date="2017-06" db="EMBL/GenBank/DDBJ databases">
        <title>Complete genome of Helicobacter apodemus.</title>
        <authorList>
            <person name="Cho S."/>
        </authorList>
    </citation>
    <scope>NUCLEOTIDE SEQUENCE [LARGE SCALE GENOMIC DNA]</scope>
    <source>
        <strain evidence="15">SCJK1</strain>
        <strain evidence="18">SNUVETPUB-15-01</strain>
    </source>
</reference>
<dbReference type="Gene3D" id="3.30.420.10">
    <property type="entry name" value="Ribonuclease H-like superfamily/Ribonuclease H"/>
    <property type="match status" value="1"/>
</dbReference>
<evidence type="ECO:0000256" key="6">
    <source>
        <dbReference type="ARBA" id="ARBA00022763"/>
    </source>
</evidence>
<dbReference type="Pfam" id="PF02075">
    <property type="entry name" value="RuvC"/>
    <property type="match status" value="1"/>
</dbReference>
<sequence length="169" mass="18975">MNILGIDPGSRNCGYAILALDKGSLKLLEAGLIKIKQRILQYQILEFVEGIDLVLKNHKIHSVAIEDIFYAYNPKTVIKLAQFRGALSLKILQELGNFAEYTPLQIKKSLTGNGKAKKEQVAFMVKKFLGIKSEIKPLDITDAIAIAITHAQRLKFEKRNFDANYTSKL</sequence>
<dbReference type="Proteomes" id="UP000029920">
    <property type="component" value="Unassembled WGS sequence"/>
</dbReference>
<evidence type="ECO:0000256" key="8">
    <source>
        <dbReference type="ARBA" id="ARBA00022842"/>
    </source>
</evidence>
<keyword evidence="2 13" id="KW-0963">Cytoplasm</keyword>
<evidence type="ECO:0000313" key="18">
    <source>
        <dbReference type="Proteomes" id="UP000244890"/>
    </source>
</evidence>
<organism evidence="16 17">
    <name type="scientific">Helicobacter apodemus</name>
    <dbReference type="NCBI Taxonomy" id="135569"/>
    <lineage>
        <taxon>Bacteria</taxon>
        <taxon>Pseudomonadati</taxon>
        <taxon>Campylobacterota</taxon>
        <taxon>Epsilonproteobacteria</taxon>
        <taxon>Campylobacterales</taxon>
        <taxon>Helicobacteraceae</taxon>
        <taxon>Helicobacter</taxon>
    </lineage>
</organism>
<name>A0A099UD52_9HELI</name>
<feature type="active site" evidence="13">
    <location>
        <position position="7"/>
    </location>
</feature>
<keyword evidence="10 13" id="KW-0233">DNA recombination</keyword>
<evidence type="ECO:0000256" key="2">
    <source>
        <dbReference type="ARBA" id="ARBA00022490"/>
    </source>
</evidence>
<evidence type="ECO:0000256" key="5">
    <source>
        <dbReference type="ARBA" id="ARBA00022759"/>
    </source>
</evidence>
<dbReference type="RefSeq" id="WP_034553578.1">
    <property type="nucleotide sequence ID" value="NZ_CP021886.1"/>
</dbReference>
<evidence type="ECO:0000313" key="15">
    <source>
        <dbReference type="EMBL" id="AWI34509.1"/>
    </source>
</evidence>
<feature type="active site" evidence="13">
    <location>
        <position position="66"/>
    </location>
</feature>
<evidence type="ECO:0000256" key="9">
    <source>
        <dbReference type="ARBA" id="ARBA00023125"/>
    </source>
</evidence>